<dbReference type="RefSeq" id="WP_114069199.1">
    <property type="nucleotide sequence ID" value="NZ_CP030850.1"/>
</dbReference>
<dbReference type="GO" id="GO:0042910">
    <property type="term" value="F:xenobiotic transmembrane transporter activity"/>
    <property type="evidence" value="ECO:0007669"/>
    <property type="project" value="InterPro"/>
</dbReference>
<feature type="transmembrane region" description="Helical" evidence="8">
    <location>
        <begin position="172"/>
        <end position="191"/>
    </location>
</feature>
<dbReference type="EMBL" id="CP030850">
    <property type="protein sequence ID" value="AXE20436.1"/>
    <property type="molecule type" value="Genomic_DNA"/>
</dbReference>
<sequence length="410" mass="43983">MNIEATAVNQNKRSLLILILGLLSAIGPFSIDTYLSGFPSIAADLKVTVEDVSYSLSSFFIGISVGQLIYGPLLDRFGRKTPLTIGLVIYFFASIGCAVATSIEMLIALRFLQALGGCVGMVAPRAIVRDSFPIQESVKIFSTLILILGVSPIIAPTVGSYMISAWGWHSVFWLQGVIGLLLLLAVVFVLAESKKPDASVSLLPKHIIPSFVNIFTNPQFFTYAVAGSMVAGGVYAYLSGSPFVFMKIFKVTEQQYGWIFGLLAGGLILSSQLNNLLLRRYYSEQIIKTALLIQTTLGLILCTLSFFNWLNLYNSISLIFLFLCCQGFSFPNSSALSLAPFSKEAGRASALLGALQMGLASLAAALVSVLSNGTSLPMTGVMAGCALTGLTIFGVGRWIIRSKNKQALSS</sequence>
<dbReference type="CDD" id="cd17320">
    <property type="entry name" value="MFS_MdfA_MDR_like"/>
    <property type="match status" value="1"/>
</dbReference>
<dbReference type="PANTHER" id="PTHR23502">
    <property type="entry name" value="MAJOR FACILITATOR SUPERFAMILY"/>
    <property type="match status" value="1"/>
</dbReference>
<dbReference type="KEGG" id="run:DR864_23185"/>
<dbReference type="PROSITE" id="PS50850">
    <property type="entry name" value="MFS"/>
    <property type="match status" value="1"/>
</dbReference>
<dbReference type="Gene3D" id="1.20.1720.10">
    <property type="entry name" value="Multidrug resistance protein D"/>
    <property type="match status" value="1"/>
</dbReference>
<keyword evidence="3" id="KW-0813">Transport</keyword>
<dbReference type="NCBIfam" id="TIGR00710">
    <property type="entry name" value="efflux_Bcr_CflA"/>
    <property type="match status" value="1"/>
</dbReference>
<dbReference type="GO" id="GO:1990961">
    <property type="term" value="P:xenobiotic detoxification by transmembrane export across the plasma membrane"/>
    <property type="evidence" value="ECO:0007669"/>
    <property type="project" value="InterPro"/>
</dbReference>
<organism evidence="10 11">
    <name type="scientific">Runella rosea</name>
    <dbReference type="NCBI Taxonomy" id="2259595"/>
    <lineage>
        <taxon>Bacteria</taxon>
        <taxon>Pseudomonadati</taxon>
        <taxon>Bacteroidota</taxon>
        <taxon>Cytophagia</taxon>
        <taxon>Cytophagales</taxon>
        <taxon>Spirosomataceae</taxon>
        <taxon>Runella</taxon>
    </lineage>
</organism>
<reference evidence="10 11" key="1">
    <citation type="submission" date="2018-07" db="EMBL/GenBank/DDBJ databases">
        <title>Genome sequencing of Runella.</title>
        <authorList>
            <person name="Baek M.-G."/>
            <person name="Yi H."/>
        </authorList>
    </citation>
    <scope>NUCLEOTIDE SEQUENCE [LARGE SCALE GENOMIC DNA]</scope>
    <source>
        <strain evidence="10 11">HYN0085</strain>
    </source>
</reference>
<feature type="transmembrane region" description="Helical" evidence="8">
    <location>
        <begin position="220"/>
        <end position="238"/>
    </location>
</feature>
<comment type="similarity">
    <text evidence="2">Belongs to the major facilitator superfamily. Bcr/CmlA family.</text>
</comment>
<dbReference type="GO" id="GO:0005886">
    <property type="term" value="C:plasma membrane"/>
    <property type="evidence" value="ECO:0007669"/>
    <property type="project" value="UniProtKB-SubCell"/>
</dbReference>
<dbReference type="FunFam" id="1.20.1720.10:FF:000005">
    <property type="entry name" value="Bcr/CflA family efflux transporter"/>
    <property type="match status" value="1"/>
</dbReference>
<dbReference type="SUPFAM" id="SSF103473">
    <property type="entry name" value="MFS general substrate transporter"/>
    <property type="match status" value="1"/>
</dbReference>
<evidence type="ECO:0000256" key="5">
    <source>
        <dbReference type="ARBA" id="ARBA00022692"/>
    </source>
</evidence>
<keyword evidence="5 8" id="KW-0812">Transmembrane</keyword>
<feature type="transmembrane region" description="Helical" evidence="8">
    <location>
        <begin position="258"/>
        <end position="278"/>
    </location>
</feature>
<dbReference type="InterPro" id="IPR011701">
    <property type="entry name" value="MFS"/>
</dbReference>
<feature type="domain" description="Major facilitator superfamily (MFS) profile" evidence="9">
    <location>
        <begin position="16"/>
        <end position="410"/>
    </location>
</feature>
<keyword evidence="6 8" id="KW-1133">Transmembrane helix</keyword>
<evidence type="ECO:0000256" key="7">
    <source>
        <dbReference type="ARBA" id="ARBA00023136"/>
    </source>
</evidence>
<evidence type="ECO:0000256" key="1">
    <source>
        <dbReference type="ARBA" id="ARBA00004651"/>
    </source>
</evidence>
<evidence type="ECO:0000313" key="10">
    <source>
        <dbReference type="EMBL" id="AXE20436.1"/>
    </source>
</evidence>
<feature type="transmembrane region" description="Helical" evidence="8">
    <location>
        <begin position="290"/>
        <end position="310"/>
    </location>
</feature>
<dbReference type="OrthoDB" id="9800416at2"/>
<comment type="subcellular location">
    <subcellularLocation>
        <location evidence="1">Cell membrane</location>
        <topology evidence="1">Multi-pass membrane protein</topology>
    </subcellularLocation>
</comment>
<protein>
    <submittedName>
        <fullName evidence="10">Bcr/CflA family drug resistance efflux transporter</fullName>
    </submittedName>
</protein>
<feature type="transmembrane region" description="Helical" evidence="8">
    <location>
        <begin position="350"/>
        <end position="370"/>
    </location>
</feature>
<keyword evidence="11" id="KW-1185">Reference proteome</keyword>
<feature type="transmembrane region" description="Helical" evidence="8">
    <location>
        <begin position="140"/>
        <end position="166"/>
    </location>
</feature>
<dbReference type="AlphaFoldDB" id="A0A344TP65"/>
<gene>
    <name evidence="10" type="ORF">DR864_23185</name>
</gene>
<keyword evidence="4" id="KW-1003">Cell membrane</keyword>
<keyword evidence="7 8" id="KW-0472">Membrane</keyword>
<evidence type="ECO:0000256" key="6">
    <source>
        <dbReference type="ARBA" id="ARBA00022989"/>
    </source>
</evidence>
<evidence type="ECO:0000256" key="4">
    <source>
        <dbReference type="ARBA" id="ARBA00022475"/>
    </source>
</evidence>
<dbReference type="PANTHER" id="PTHR23502:SF132">
    <property type="entry name" value="POLYAMINE TRANSPORTER 2-RELATED"/>
    <property type="match status" value="1"/>
</dbReference>
<feature type="transmembrane region" description="Helical" evidence="8">
    <location>
        <begin position="83"/>
        <end position="101"/>
    </location>
</feature>
<evidence type="ECO:0000256" key="8">
    <source>
        <dbReference type="SAM" id="Phobius"/>
    </source>
</evidence>
<evidence type="ECO:0000256" key="3">
    <source>
        <dbReference type="ARBA" id="ARBA00022448"/>
    </source>
</evidence>
<evidence type="ECO:0000313" key="11">
    <source>
        <dbReference type="Proteomes" id="UP000251993"/>
    </source>
</evidence>
<feature type="transmembrane region" description="Helical" evidence="8">
    <location>
        <begin position="52"/>
        <end position="71"/>
    </location>
</feature>
<dbReference type="Proteomes" id="UP000251993">
    <property type="component" value="Chromosome"/>
</dbReference>
<dbReference type="Pfam" id="PF07690">
    <property type="entry name" value="MFS_1"/>
    <property type="match status" value="1"/>
</dbReference>
<proteinExistence type="inferred from homology"/>
<feature type="transmembrane region" description="Helical" evidence="8">
    <location>
        <begin position="376"/>
        <end position="400"/>
    </location>
</feature>
<dbReference type="InterPro" id="IPR020846">
    <property type="entry name" value="MFS_dom"/>
</dbReference>
<dbReference type="InterPro" id="IPR036259">
    <property type="entry name" value="MFS_trans_sf"/>
</dbReference>
<feature type="transmembrane region" description="Helical" evidence="8">
    <location>
        <begin position="107"/>
        <end position="128"/>
    </location>
</feature>
<accession>A0A344TP65</accession>
<feature type="transmembrane region" description="Helical" evidence="8">
    <location>
        <begin position="316"/>
        <end position="338"/>
    </location>
</feature>
<evidence type="ECO:0000259" key="9">
    <source>
        <dbReference type="PROSITE" id="PS50850"/>
    </source>
</evidence>
<dbReference type="InterPro" id="IPR004812">
    <property type="entry name" value="Efflux_drug-R_Bcr/CmlA"/>
</dbReference>
<evidence type="ECO:0000256" key="2">
    <source>
        <dbReference type="ARBA" id="ARBA00006236"/>
    </source>
</evidence>
<name>A0A344TP65_9BACT</name>